<dbReference type="InterPro" id="IPR009911">
    <property type="entry name" value="Fibroin_P25"/>
</dbReference>
<evidence type="ECO:0000313" key="2">
    <source>
        <dbReference type="EMBL" id="BAS31052.1"/>
    </source>
</evidence>
<organism evidence="2">
    <name type="scientific">Samia ricini</name>
    <name type="common">Indian eri silkmoth</name>
    <name type="synonym">Samia cynthia ricini</name>
    <dbReference type="NCBI Taxonomy" id="63990"/>
    <lineage>
        <taxon>Eukaryota</taxon>
        <taxon>Metazoa</taxon>
        <taxon>Ecdysozoa</taxon>
        <taxon>Arthropoda</taxon>
        <taxon>Hexapoda</taxon>
        <taxon>Insecta</taxon>
        <taxon>Pterygota</taxon>
        <taxon>Neoptera</taxon>
        <taxon>Endopterygota</taxon>
        <taxon>Lepidoptera</taxon>
        <taxon>Glossata</taxon>
        <taxon>Ditrysia</taxon>
        <taxon>Bombycoidea</taxon>
        <taxon>Saturniidae</taxon>
        <taxon>Saturniinae</taxon>
        <taxon>Attacini</taxon>
        <taxon>Samia</taxon>
    </lineage>
</organism>
<dbReference type="Pfam" id="PF07294">
    <property type="entry name" value="Fibroin_P25"/>
    <property type="match status" value="1"/>
</dbReference>
<gene>
    <name evidence="2" type="primary">fhxh2</name>
</gene>
<sequence>MKKNLVFLFSLIGYCVCINNDCDIESTDRISQNNHDFEDDCIVHPCNISDTKCIRNFFATHGHCTPMYGPVPDPFRIELMILLTSTSNISVTIADVQVSGLNGEITSFYINKKTNNLVIAFEAKNVTVSSPRITFIYNRKGKEPIRLTDGFFITYSSVTYTATIPNIKNLQLSEAYVYAYLHDNDPNFCLGPGIAQSNDPVVIKEFNDVLKKMGQIGKEASIIQARNFMNVFIQNNICDFGLNITY</sequence>
<feature type="signal peptide" evidence="1">
    <location>
        <begin position="1"/>
        <end position="17"/>
    </location>
</feature>
<reference evidence="2" key="1">
    <citation type="submission" date="2014-09" db="EMBL/GenBank/DDBJ databases">
        <title>Gene expression analysis in the larval silk gland of the eri silkworm, Samia cynthia ricini.</title>
        <authorList>
            <person name="Tsubota T."/>
            <person name="Yamamoto K."/>
            <person name="Mita K."/>
            <person name="Sezutsu H."/>
        </authorList>
    </citation>
    <scope>NUCLEOTIDE SEQUENCE</scope>
</reference>
<dbReference type="GO" id="GO:0005576">
    <property type="term" value="C:extracellular region"/>
    <property type="evidence" value="ECO:0007669"/>
    <property type="project" value="InterPro"/>
</dbReference>
<accession>A0A0M3VH85</accession>
<dbReference type="EMBL" id="LC001864">
    <property type="protein sequence ID" value="BAS31052.1"/>
    <property type="molecule type" value="mRNA"/>
</dbReference>
<dbReference type="AlphaFoldDB" id="A0A0M3VH85"/>
<dbReference type="GO" id="GO:0005198">
    <property type="term" value="F:structural molecule activity"/>
    <property type="evidence" value="ECO:0007669"/>
    <property type="project" value="InterPro"/>
</dbReference>
<evidence type="ECO:0000256" key="1">
    <source>
        <dbReference type="SAM" id="SignalP"/>
    </source>
</evidence>
<protein>
    <submittedName>
        <fullName evidence="2">Fibrohexamerin homolog2</fullName>
    </submittedName>
</protein>
<proteinExistence type="evidence at transcript level"/>
<feature type="chain" id="PRO_5005791155" evidence="1">
    <location>
        <begin position="18"/>
        <end position="246"/>
    </location>
</feature>
<keyword evidence="1" id="KW-0732">Signal</keyword>
<name>A0A0M3VH85_SAMRI</name>